<comment type="cofactor">
    <cofactor evidence="6">
        <name>[2Fe-2S] cluster</name>
        <dbReference type="ChEBI" id="CHEBI:190135"/>
    </cofactor>
</comment>
<comment type="cofactor">
    <cofactor evidence="7">
        <name>[2Fe-2S] cluster</name>
        <dbReference type="ChEBI" id="CHEBI:190135"/>
    </cofactor>
    <text evidence="7">Binds 1 [2Fe-2S] cluster.</text>
</comment>
<organism evidence="8 9">
    <name type="scientific">Aerophobetes bacterium</name>
    <dbReference type="NCBI Taxonomy" id="2030807"/>
    <lineage>
        <taxon>Bacteria</taxon>
        <taxon>Candidatus Aerophobota</taxon>
    </lineage>
</organism>
<dbReference type="InterPro" id="IPR036249">
    <property type="entry name" value="Thioredoxin-like_sf"/>
</dbReference>
<feature type="binding site" evidence="7">
    <location>
        <position position="75"/>
    </location>
    <ligand>
        <name>[2Fe-2S] cluster</name>
        <dbReference type="ChEBI" id="CHEBI:190135"/>
    </ligand>
</feature>
<evidence type="ECO:0000256" key="5">
    <source>
        <dbReference type="ARBA" id="ARBA00023014"/>
    </source>
</evidence>
<dbReference type="AlphaFoldDB" id="A0A662D9D0"/>
<dbReference type="PIRSF" id="PIRSF000216">
    <property type="entry name" value="NADH_DH_24kDa"/>
    <property type="match status" value="1"/>
</dbReference>
<dbReference type="Proteomes" id="UP000280417">
    <property type="component" value="Unassembled WGS sequence"/>
</dbReference>
<dbReference type="InterPro" id="IPR041921">
    <property type="entry name" value="NuoE_N"/>
</dbReference>
<evidence type="ECO:0000256" key="1">
    <source>
        <dbReference type="ARBA" id="ARBA00010643"/>
    </source>
</evidence>
<comment type="caution">
    <text evidence="8">The sequence shown here is derived from an EMBL/GenBank/DDBJ whole genome shotgun (WGS) entry which is preliminary data.</text>
</comment>
<dbReference type="GO" id="GO:0051537">
    <property type="term" value="F:2 iron, 2 sulfur cluster binding"/>
    <property type="evidence" value="ECO:0007669"/>
    <property type="project" value="UniProtKB-KW"/>
</dbReference>
<accession>A0A662D9D0</accession>
<evidence type="ECO:0000256" key="7">
    <source>
        <dbReference type="PIRSR" id="PIRSR000216-1"/>
    </source>
</evidence>
<dbReference type="FunFam" id="3.40.30.10:FF:000015">
    <property type="entry name" value="NADH-quinone oxidoreductase subunit E"/>
    <property type="match status" value="1"/>
</dbReference>
<dbReference type="InterPro" id="IPR002023">
    <property type="entry name" value="NuoE-like"/>
</dbReference>
<feature type="binding site" evidence="7">
    <location>
        <position position="116"/>
    </location>
    <ligand>
        <name>[2Fe-2S] cluster</name>
        <dbReference type="ChEBI" id="CHEBI:190135"/>
    </ligand>
</feature>
<keyword evidence="8" id="KW-0560">Oxidoreductase</keyword>
<name>A0A662D9D0_UNCAE</name>
<dbReference type="GO" id="GO:0046872">
    <property type="term" value="F:metal ion binding"/>
    <property type="evidence" value="ECO:0007669"/>
    <property type="project" value="UniProtKB-KW"/>
</dbReference>
<evidence type="ECO:0000256" key="4">
    <source>
        <dbReference type="ARBA" id="ARBA00023004"/>
    </source>
</evidence>
<keyword evidence="2 7" id="KW-0001">2Fe-2S</keyword>
<proteinExistence type="inferred from homology"/>
<dbReference type="GO" id="GO:0016491">
    <property type="term" value="F:oxidoreductase activity"/>
    <property type="evidence" value="ECO:0007669"/>
    <property type="project" value="UniProtKB-KW"/>
</dbReference>
<reference evidence="8 9" key="1">
    <citation type="submission" date="2018-06" db="EMBL/GenBank/DDBJ databases">
        <title>Extensive metabolic versatility and redundancy in microbially diverse, dynamic hydrothermal sediments.</title>
        <authorList>
            <person name="Dombrowski N."/>
            <person name="Teske A."/>
            <person name="Baker B.J."/>
        </authorList>
    </citation>
    <scope>NUCLEOTIDE SEQUENCE [LARGE SCALE GENOMIC DNA]</scope>
    <source>
        <strain evidence="8">B3_G15</strain>
    </source>
</reference>
<dbReference type="SUPFAM" id="SSF52833">
    <property type="entry name" value="Thioredoxin-like"/>
    <property type="match status" value="1"/>
</dbReference>
<dbReference type="CDD" id="cd03064">
    <property type="entry name" value="TRX_Fd_NuoE"/>
    <property type="match status" value="1"/>
</dbReference>
<sequence length="155" mass="17560">MDEKLKEIFSRYSGNESELIPMLQDAQNEFGYLPENVMYEIARFLRIPESRVYSVATFYAQFRFIPKGRTHIMVCRGTACHVRGAPRILEEIEKLIGIKEGETSEDLEFSLETVACIGACGLAPNMVVNDVTYGRLTKKKIHEILGPKLVSKKEG</sequence>
<feature type="binding site" evidence="7">
    <location>
        <position position="120"/>
    </location>
    <ligand>
        <name>[2Fe-2S] cluster</name>
        <dbReference type="ChEBI" id="CHEBI:190135"/>
    </ligand>
</feature>
<dbReference type="EMBL" id="QMQA01000195">
    <property type="protein sequence ID" value="RLE12065.1"/>
    <property type="molecule type" value="Genomic_DNA"/>
</dbReference>
<comment type="similarity">
    <text evidence="1">Belongs to the complex I 24 kDa subunit family.</text>
</comment>
<keyword evidence="4 7" id="KW-0408">Iron</keyword>
<dbReference type="InterPro" id="IPR042128">
    <property type="entry name" value="NuoE_dom"/>
</dbReference>
<dbReference type="Gene3D" id="3.40.30.10">
    <property type="entry name" value="Glutaredoxin"/>
    <property type="match status" value="1"/>
</dbReference>
<dbReference type="InterPro" id="IPR028431">
    <property type="entry name" value="NADP_DH_HndA-like"/>
</dbReference>
<keyword evidence="3 7" id="KW-0479">Metal-binding</keyword>
<gene>
    <name evidence="8" type="ORF">DRJ04_06890</name>
</gene>
<evidence type="ECO:0000256" key="6">
    <source>
        <dbReference type="ARBA" id="ARBA00034078"/>
    </source>
</evidence>
<dbReference type="EC" id="1.6.5.11" evidence="8"/>
<keyword evidence="5 7" id="KW-0411">Iron-sulfur</keyword>
<dbReference type="NCBIfam" id="NF005722">
    <property type="entry name" value="PRK07539.1-2"/>
    <property type="match status" value="1"/>
</dbReference>
<evidence type="ECO:0000256" key="2">
    <source>
        <dbReference type="ARBA" id="ARBA00022714"/>
    </source>
</evidence>
<dbReference type="Pfam" id="PF01257">
    <property type="entry name" value="2Fe-2S_thioredx"/>
    <property type="match status" value="1"/>
</dbReference>
<feature type="binding site" evidence="7">
    <location>
        <position position="80"/>
    </location>
    <ligand>
        <name>[2Fe-2S] cluster</name>
        <dbReference type="ChEBI" id="CHEBI:190135"/>
    </ligand>
</feature>
<dbReference type="Gene3D" id="1.10.10.1590">
    <property type="entry name" value="NADH-quinone oxidoreductase subunit E"/>
    <property type="match status" value="1"/>
</dbReference>
<evidence type="ECO:0000256" key="3">
    <source>
        <dbReference type="ARBA" id="ARBA00022723"/>
    </source>
</evidence>
<protein>
    <submittedName>
        <fullName evidence="8">NADH-quinone oxidoreductase subunit NuoE</fullName>
        <ecNumber evidence="8">1.6.5.11</ecNumber>
    </submittedName>
</protein>
<evidence type="ECO:0000313" key="9">
    <source>
        <dbReference type="Proteomes" id="UP000280417"/>
    </source>
</evidence>
<evidence type="ECO:0000313" key="8">
    <source>
        <dbReference type="EMBL" id="RLE12065.1"/>
    </source>
</evidence>
<dbReference type="PANTHER" id="PTHR43342:SF1">
    <property type="entry name" value="BIFURCATING [FEFE] HYDROGENASE GAMMA SUBUNIT"/>
    <property type="match status" value="1"/>
</dbReference>
<dbReference type="FunFam" id="1.10.10.1590:FF:000001">
    <property type="entry name" value="NADH-quinone oxidoreductase subunit E"/>
    <property type="match status" value="1"/>
</dbReference>
<dbReference type="PANTHER" id="PTHR43342">
    <property type="entry name" value="NADH-QUINONE OXIDOREDUCTASE, E SUBUNIT"/>
    <property type="match status" value="1"/>
</dbReference>